<evidence type="ECO:0000313" key="4">
    <source>
        <dbReference type="Proteomes" id="UP000094444"/>
    </source>
</evidence>
<reference evidence="3" key="1">
    <citation type="submission" date="2017-09" db="EMBL/GenBank/DDBJ databases">
        <title>Polyketide synthases of a Diaporthe helianthi virulent isolate.</title>
        <authorList>
            <person name="Baroncelli R."/>
        </authorList>
    </citation>
    <scope>NUCLEOTIDE SEQUENCE [LARGE SCALE GENOMIC DNA]</scope>
    <source>
        <strain evidence="3">7/96</strain>
    </source>
</reference>
<evidence type="ECO:0000259" key="2">
    <source>
        <dbReference type="Pfam" id="PF12697"/>
    </source>
</evidence>
<dbReference type="InParanoid" id="A0A2P5IA69"/>
<feature type="domain" description="AB hydrolase-1" evidence="2">
    <location>
        <begin position="77"/>
        <end position="369"/>
    </location>
</feature>
<comment type="caution">
    <text evidence="3">The sequence shown here is derived from an EMBL/GenBank/DDBJ whole genome shotgun (WGS) entry which is preliminary data.</text>
</comment>
<keyword evidence="4" id="KW-1185">Reference proteome</keyword>
<accession>A0A2P5IA69</accession>
<dbReference type="Proteomes" id="UP000094444">
    <property type="component" value="Unassembled WGS sequence"/>
</dbReference>
<dbReference type="EMBL" id="MAVT02000116">
    <property type="protein sequence ID" value="POS79403.1"/>
    <property type="molecule type" value="Genomic_DNA"/>
</dbReference>
<dbReference type="AlphaFoldDB" id="A0A2P5IA69"/>
<gene>
    <name evidence="3" type="ORF">DHEL01_v202197</name>
</gene>
<keyword evidence="1" id="KW-0732">Signal</keyword>
<dbReference type="CDD" id="cd12809">
    <property type="entry name" value="Esterase_713_like-2"/>
    <property type="match status" value="1"/>
</dbReference>
<dbReference type="OrthoDB" id="9978720at2759"/>
<dbReference type="Pfam" id="PF12697">
    <property type="entry name" value="Abhydrolase_6"/>
    <property type="match status" value="1"/>
</dbReference>
<feature type="chain" id="PRO_5015140116" description="AB hydrolase-1 domain-containing protein" evidence="1">
    <location>
        <begin position="19"/>
        <end position="382"/>
    </location>
</feature>
<dbReference type="InterPro" id="IPR050228">
    <property type="entry name" value="Carboxylesterase_BioH"/>
</dbReference>
<evidence type="ECO:0000256" key="1">
    <source>
        <dbReference type="SAM" id="SignalP"/>
    </source>
</evidence>
<name>A0A2P5IA69_DIAHE</name>
<evidence type="ECO:0000313" key="3">
    <source>
        <dbReference type="EMBL" id="POS79403.1"/>
    </source>
</evidence>
<dbReference type="PANTHER" id="PTHR43194">
    <property type="entry name" value="HYDROLASE ALPHA/BETA FOLD FAMILY"/>
    <property type="match status" value="1"/>
</dbReference>
<proteinExistence type="predicted"/>
<sequence length="382" mass="41420">MLAIHLLAASANPLPAIAIGIGSAPVQAAQDEAPMIRDYSYAGGQYAENAAGEHIFQDQIYVEHLRPMHGITQDHPIVFLHGSAQTATNWLNKPDGGRGWASRFVELGYELYLVDQPSRGRSTWQPATGPDLEPPFAAENLQQRFTASEKYNLWPQAGLHTQWNGTGLMGDPVFDRFYASQVQYTANLTFQQRKTQAAGAALLDQIGKPVILVGHSSGVQLPIVVADARPGLTAGLVLLEPSGPPFTNAGVQGNSSARAWGVADIPLTYDPPVDDPEVDLVRKIVPAPDEDHVDCILQADSPAPRRLINLADKPILVVTAESSFHAQYDYCSVDYLRQAGCASLEFVELGKAGVHGNGHMMFLEKNSDAIKDILKDWIAQLN</sequence>
<dbReference type="STRING" id="158607.A0A2P5IA69"/>
<dbReference type="Gene3D" id="3.40.50.1820">
    <property type="entry name" value="alpha/beta hydrolase"/>
    <property type="match status" value="1"/>
</dbReference>
<dbReference type="SUPFAM" id="SSF53474">
    <property type="entry name" value="alpha/beta-Hydrolases"/>
    <property type="match status" value="1"/>
</dbReference>
<organism evidence="3 4">
    <name type="scientific">Diaporthe helianthi</name>
    <dbReference type="NCBI Taxonomy" id="158607"/>
    <lineage>
        <taxon>Eukaryota</taxon>
        <taxon>Fungi</taxon>
        <taxon>Dikarya</taxon>
        <taxon>Ascomycota</taxon>
        <taxon>Pezizomycotina</taxon>
        <taxon>Sordariomycetes</taxon>
        <taxon>Sordariomycetidae</taxon>
        <taxon>Diaporthales</taxon>
        <taxon>Diaporthaceae</taxon>
        <taxon>Diaporthe</taxon>
    </lineage>
</organism>
<dbReference type="InterPro" id="IPR000073">
    <property type="entry name" value="AB_hydrolase_1"/>
</dbReference>
<feature type="signal peptide" evidence="1">
    <location>
        <begin position="1"/>
        <end position="18"/>
    </location>
</feature>
<dbReference type="PANTHER" id="PTHR43194:SF4">
    <property type="entry name" value="AB HYDROLASE-1 DOMAIN-CONTAINING PROTEIN"/>
    <property type="match status" value="1"/>
</dbReference>
<protein>
    <recommendedName>
        <fullName evidence="2">AB hydrolase-1 domain-containing protein</fullName>
    </recommendedName>
</protein>
<dbReference type="InterPro" id="IPR029058">
    <property type="entry name" value="AB_hydrolase_fold"/>
</dbReference>